<keyword evidence="5" id="KW-0598">Phosphotransferase system</keyword>
<keyword evidence="10" id="KW-1185">Reference proteome</keyword>
<evidence type="ECO:0000256" key="2">
    <source>
        <dbReference type="ARBA" id="ARBA00022553"/>
    </source>
</evidence>
<keyword evidence="2" id="KW-0597">Phosphoprotein</keyword>
<dbReference type="InterPro" id="IPR013012">
    <property type="entry name" value="PTS_EIIB_3"/>
</dbReference>
<gene>
    <name evidence="9" type="ORF">A6E74_07260</name>
</gene>
<dbReference type="InterPro" id="IPR003501">
    <property type="entry name" value="PTS_EIIB_2/3"/>
</dbReference>
<name>A0A179ERI2_ENTTH</name>
<evidence type="ECO:0000313" key="10">
    <source>
        <dbReference type="Proteomes" id="UP000078516"/>
    </source>
</evidence>
<comment type="caution">
    <text evidence="9">The sequence shown here is derived from an EMBL/GenBank/DDBJ whole genome shotgun (WGS) entry which is preliminary data.</text>
</comment>
<dbReference type="PROSITE" id="PS51100">
    <property type="entry name" value="PTS_EIIB_TYPE_3"/>
    <property type="match status" value="1"/>
</dbReference>
<dbReference type="EMBL" id="LWMN01000012">
    <property type="protein sequence ID" value="OAQ55855.1"/>
    <property type="molecule type" value="Genomic_DNA"/>
</dbReference>
<evidence type="ECO:0000256" key="6">
    <source>
        <dbReference type="ARBA" id="ARBA00022777"/>
    </source>
</evidence>
<dbReference type="GO" id="GO:0009401">
    <property type="term" value="P:phosphoenolpyruvate-dependent sugar phosphotransferase system"/>
    <property type="evidence" value="ECO:0007669"/>
    <property type="project" value="UniProtKB-KW"/>
</dbReference>
<dbReference type="PANTHER" id="PTHR34581">
    <property type="entry name" value="PTS SYSTEM N,N'-DIACETYLCHITOBIOSE-SPECIFIC EIIB COMPONENT"/>
    <property type="match status" value="1"/>
</dbReference>
<dbReference type="GO" id="GO:0016301">
    <property type="term" value="F:kinase activity"/>
    <property type="evidence" value="ECO:0007669"/>
    <property type="project" value="UniProtKB-KW"/>
</dbReference>
<sequence length="121" mass="13707">MENSQNTNVEQVSTDTKVLIFDLSGSFMSDKGLLQTQILNSKLQSLMNKSGKKVIVDTYESSQINKYGEQADVILLTPSFSFAQKDIEKQFPKIPVIEISKRDYGLLNIENIYQEILNVVK</sequence>
<dbReference type="InterPro" id="IPR036095">
    <property type="entry name" value="PTS_EIIB-like_sf"/>
</dbReference>
<dbReference type="SUPFAM" id="SSF52794">
    <property type="entry name" value="PTS system IIB component-like"/>
    <property type="match status" value="1"/>
</dbReference>
<dbReference type="InterPro" id="IPR051819">
    <property type="entry name" value="PTS_sugar-specific_EIIB"/>
</dbReference>
<evidence type="ECO:0000256" key="1">
    <source>
        <dbReference type="ARBA" id="ARBA00022448"/>
    </source>
</evidence>
<keyword evidence="4" id="KW-0808">Transferase</keyword>
<evidence type="ECO:0000256" key="7">
    <source>
        <dbReference type="PROSITE-ProRule" id="PRU00423"/>
    </source>
</evidence>
<dbReference type="Gene3D" id="3.40.50.2300">
    <property type="match status" value="1"/>
</dbReference>
<evidence type="ECO:0000259" key="8">
    <source>
        <dbReference type="PROSITE" id="PS51100"/>
    </source>
</evidence>
<dbReference type="GO" id="GO:0008982">
    <property type="term" value="F:protein-N(PI)-phosphohistidine-sugar phosphotransferase activity"/>
    <property type="evidence" value="ECO:0007669"/>
    <property type="project" value="InterPro"/>
</dbReference>
<keyword evidence="6" id="KW-0418">Kinase</keyword>
<dbReference type="RefSeq" id="WP_067483622.1">
    <property type="nucleotide sequence ID" value="NZ_JAQDAW010000004.1"/>
</dbReference>
<protein>
    <recommendedName>
        <fullName evidence="8">PTS EIIB type-3 domain-containing protein</fullName>
    </recommendedName>
</protein>
<evidence type="ECO:0000256" key="4">
    <source>
        <dbReference type="ARBA" id="ARBA00022679"/>
    </source>
</evidence>
<dbReference type="PANTHER" id="PTHR34581:SF2">
    <property type="entry name" value="PTS SYSTEM N,N'-DIACETYLCHITOBIOSE-SPECIFIC EIIB COMPONENT"/>
    <property type="match status" value="1"/>
</dbReference>
<proteinExistence type="predicted"/>
<dbReference type="AlphaFoldDB" id="A0A179ERI2"/>
<feature type="domain" description="PTS EIIB type-3" evidence="8">
    <location>
        <begin position="23"/>
        <end position="121"/>
    </location>
</feature>
<dbReference type="Pfam" id="PF02302">
    <property type="entry name" value="PTS_IIB"/>
    <property type="match status" value="1"/>
</dbReference>
<evidence type="ECO:0000256" key="3">
    <source>
        <dbReference type="ARBA" id="ARBA00022597"/>
    </source>
</evidence>
<keyword evidence="3" id="KW-0762">Sugar transport</keyword>
<evidence type="ECO:0000256" key="5">
    <source>
        <dbReference type="ARBA" id="ARBA00022683"/>
    </source>
</evidence>
<evidence type="ECO:0000313" key="9">
    <source>
        <dbReference type="EMBL" id="OAQ55855.1"/>
    </source>
</evidence>
<accession>A0A179ERI2</accession>
<comment type="caution">
    <text evidence="7">Lacks conserved residue(s) required for the propagation of feature annotation.</text>
</comment>
<dbReference type="Proteomes" id="UP000078516">
    <property type="component" value="Unassembled WGS sequence"/>
</dbReference>
<reference evidence="9 10" key="1">
    <citation type="submission" date="2016-04" db="EMBL/GenBank/DDBJ databases">
        <title>Draft genome of an Enterococcus thailandicus strain isolated from bovine feces.</title>
        <authorList>
            <person name="Beukers A.G."/>
            <person name="Zaheer R."/>
            <person name="Goji N."/>
            <person name="Cook S.R."/>
            <person name="Amoako K."/>
            <person name="Chaves A.V."/>
            <person name="Ward M.P."/>
            <person name="Mcallister T.A."/>
        </authorList>
    </citation>
    <scope>NUCLEOTIDE SEQUENCE [LARGE SCALE GENOMIC DNA]</scope>
    <source>
        <strain evidence="9 10">F0711D 46</strain>
    </source>
</reference>
<organism evidence="9 10">
    <name type="scientific">Enterococcus thailandicus</name>
    <dbReference type="NCBI Taxonomy" id="417368"/>
    <lineage>
        <taxon>Bacteria</taxon>
        <taxon>Bacillati</taxon>
        <taxon>Bacillota</taxon>
        <taxon>Bacilli</taxon>
        <taxon>Lactobacillales</taxon>
        <taxon>Enterococcaceae</taxon>
        <taxon>Enterococcus</taxon>
    </lineage>
</organism>
<keyword evidence="1" id="KW-0813">Transport</keyword>